<dbReference type="Proteomes" id="UP000319103">
    <property type="component" value="Unassembled WGS sequence"/>
</dbReference>
<proteinExistence type="predicted"/>
<organism evidence="1 2">
    <name type="scientific">Kitasatospora acidiphila</name>
    <dbReference type="NCBI Taxonomy" id="2567942"/>
    <lineage>
        <taxon>Bacteria</taxon>
        <taxon>Bacillati</taxon>
        <taxon>Actinomycetota</taxon>
        <taxon>Actinomycetes</taxon>
        <taxon>Kitasatosporales</taxon>
        <taxon>Streptomycetaceae</taxon>
        <taxon>Kitasatospora</taxon>
    </lineage>
</organism>
<evidence type="ECO:0000313" key="1">
    <source>
        <dbReference type="EMBL" id="TQF07575.1"/>
    </source>
</evidence>
<sequence>MPPTWALAATGSWAVLGRIRVR</sequence>
<comment type="caution">
    <text evidence="1">The sequence shown here is derived from an EMBL/GenBank/DDBJ whole genome shotgun (WGS) entry which is preliminary data.</text>
</comment>
<keyword evidence="2" id="KW-1185">Reference proteome</keyword>
<gene>
    <name evidence="1" type="ORF">E6W39_26080</name>
</gene>
<dbReference type="EMBL" id="VIGB01000003">
    <property type="protein sequence ID" value="TQF07575.1"/>
    <property type="molecule type" value="Genomic_DNA"/>
</dbReference>
<protein>
    <submittedName>
        <fullName evidence="1">Uncharacterized protein</fullName>
    </submittedName>
</protein>
<dbReference type="AlphaFoldDB" id="A0A540WEX2"/>
<evidence type="ECO:0000313" key="2">
    <source>
        <dbReference type="Proteomes" id="UP000319103"/>
    </source>
</evidence>
<reference evidence="1 2" key="1">
    <citation type="submission" date="2019-06" db="EMBL/GenBank/DDBJ databases">
        <title>Description of Kitasatospora acidophila sp. nov. isolated from pine grove soil, and reclassification of Streptomyces novaecaesareae to Kitasatospora novaeceasareae comb. nov.</title>
        <authorList>
            <person name="Kim M.J."/>
        </authorList>
    </citation>
    <scope>NUCLEOTIDE SEQUENCE [LARGE SCALE GENOMIC DNA]</scope>
    <source>
        <strain evidence="1 2">MMS16-CNU292</strain>
    </source>
</reference>
<accession>A0A540WEX2</accession>
<name>A0A540WEX2_9ACTN</name>